<evidence type="ECO:0000259" key="1">
    <source>
        <dbReference type="Pfam" id="PF00501"/>
    </source>
</evidence>
<dbReference type="Gene3D" id="3.30.300.30">
    <property type="match status" value="1"/>
</dbReference>
<dbReference type="PROSITE" id="PS00455">
    <property type="entry name" value="AMP_BINDING"/>
    <property type="match status" value="1"/>
</dbReference>
<dbReference type="Gene3D" id="3.40.50.12780">
    <property type="entry name" value="N-terminal domain of ligase-like"/>
    <property type="match status" value="1"/>
</dbReference>
<dbReference type="PANTHER" id="PTHR43767:SF1">
    <property type="entry name" value="NONRIBOSOMAL PEPTIDE SYNTHASE PES1 (EUROFUNG)-RELATED"/>
    <property type="match status" value="1"/>
</dbReference>
<feature type="domain" description="AMP-binding enzyme C-terminal" evidence="2">
    <location>
        <begin position="430"/>
        <end position="505"/>
    </location>
</feature>
<dbReference type="AlphaFoldDB" id="A0A936Z5Y4"/>
<dbReference type="InterPro" id="IPR045851">
    <property type="entry name" value="AMP-bd_C_sf"/>
</dbReference>
<dbReference type="Pfam" id="PF13193">
    <property type="entry name" value="AMP-binding_C"/>
    <property type="match status" value="1"/>
</dbReference>
<feature type="domain" description="AMP-dependent synthetase/ligase" evidence="1">
    <location>
        <begin position="18"/>
        <end position="378"/>
    </location>
</feature>
<dbReference type="Proteomes" id="UP000599109">
    <property type="component" value="Unassembled WGS sequence"/>
</dbReference>
<accession>A0A936Z5Y4</accession>
<dbReference type="NCBIfam" id="NF004808">
    <property type="entry name" value="PRK06155.1"/>
    <property type="match status" value="1"/>
</dbReference>
<sequence>MKTEWLLPPAQRTLPALLRRQASRFGERPCVALPGGEWRHGELATVAARRAGALQAAGVQRGDRVAVMCGNRAEFLETVLACGWMGAVAVPVNSASMGPQIEYLLADSGARLLVMENLFVERLRMADLDRTTLESVWVVGEGSSAAGGIEARVRLHAWPAPGEAVEAADVLPSDTLAILYTSGTTGPSKGVLCPHAQYYWWGVHSADVLDLRGDDVLCTTLPLFHVNALNTFAQASVTGCRVQFLEKFSASGFWPAMADSGATVVYLLGAMVPILLAQAPGPAERAHRVRLGLGPGVPEAAGTAFRERTGVPLLEGYGSTETNFVIATRPDSPRQGVMGWVRAGFDARVVDEADNELPPGEAGELVLRADAPFAFATGYFGQPGKTVEAWRNLWFHTGDRVVRDADGAFRFVDRIKDAIRRRGENISSWEVEQVLTMHPAVGAAAVYPVRSELAEDEVMAAVTAREGAMLAPAELAAFCEGRLPRFAIPRFIDIVAELPRTENGKVQKYKLRERGIPPGCWDRGARA</sequence>
<dbReference type="InterPro" id="IPR020845">
    <property type="entry name" value="AMP-binding_CS"/>
</dbReference>
<comment type="caution">
    <text evidence="3">The sequence shown here is derived from an EMBL/GenBank/DDBJ whole genome shotgun (WGS) entry which is preliminary data.</text>
</comment>
<dbReference type="EMBL" id="JAEQNE010000006">
    <property type="protein sequence ID" value="MBL0393896.1"/>
    <property type="molecule type" value="Genomic_DNA"/>
</dbReference>
<organism evidence="3 4">
    <name type="scientific">Ramlibacter monticola</name>
    <dbReference type="NCBI Taxonomy" id="1926872"/>
    <lineage>
        <taxon>Bacteria</taxon>
        <taxon>Pseudomonadati</taxon>
        <taxon>Pseudomonadota</taxon>
        <taxon>Betaproteobacteria</taxon>
        <taxon>Burkholderiales</taxon>
        <taxon>Comamonadaceae</taxon>
        <taxon>Ramlibacter</taxon>
    </lineage>
</organism>
<dbReference type="PANTHER" id="PTHR43767">
    <property type="entry name" value="LONG-CHAIN-FATTY-ACID--COA LIGASE"/>
    <property type="match status" value="1"/>
</dbReference>
<proteinExistence type="predicted"/>
<reference evidence="3 4" key="1">
    <citation type="journal article" date="2017" name="Int. J. Syst. Evol. Microbiol.">
        <title>Ramlibacter monticola sp. nov., isolated from forest soil.</title>
        <authorList>
            <person name="Chaudhary D.K."/>
            <person name="Kim J."/>
        </authorList>
    </citation>
    <scope>NUCLEOTIDE SEQUENCE [LARGE SCALE GENOMIC DNA]</scope>
    <source>
        <strain evidence="3 4">KACC 19175</strain>
    </source>
</reference>
<dbReference type="SUPFAM" id="SSF56801">
    <property type="entry name" value="Acetyl-CoA synthetase-like"/>
    <property type="match status" value="1"/>
</dbReference>
<name>A0A936Z5Y4_9BURK</name>
<dbReference type="InterPro" id="IPR000873">
    <property type="entry name" value="AMP-dep_synth/lig_dom"/>
</dbReference>
<gene>
    <name evidence="3" type="ORF">JJ685_22350</name>
</gene>
<dbReference type="InterPro" id="IPR025110">
    <property type="entry name" value="AMP-bd_C"/>
</dbReference>
<dbReference type="InterPro" id="IPR050237">
    <property type="entry name" value="ATP-dep_AMP-bd_enzyme"/>
</dbReference>
<dbReference type="GO" id="GO:0016878">
    <property type="term" value="F:acid-thiol ligase activity"/>
    <property type="evidence" value="ECO:0007669"/>
    <property type="project" value="UniProtKB-ARBA"/>
</dbReference>
<keyword evidence="3" id="KW-0436">Ligase</keyword>
<dbReference type="RefSeq" id="WP_201676544.1">
    <property type="nucleotide sequence ID" value="NZ_JAEQNE010000006.1"/>
</dbReference>
<evidence type="ECO:0000313" key="4">
    <source>
        <dbReference type="Proteomes" id="UP000599109"/>
    </source>
</evidence>
<dbReference type="InterPro" id="IPR042099">
    <property type="entry name" value="ANL_N_sf"/>
</dbReference>
<dbReference type="Pfam" id="PF00501">
    <property type="entry name" value="AMP-binding"/>
    <property type="match status" value="1"/>
</dbReference>
<evidence type="ECO:0000313" key="3">
    <source>
        <dbReference type="EMBL" id="MBL0393896.1"/>
    </source>
</evidence>
<protein>
    <submittedName>
        <fullName evidence="3">ATP-dependent acyl-CoA ligase</fullName>
    </submittedName>
</protein>
<keyword evidence="4" id="KW-1185">Reference proteome</keyword>
<evidence type="ECO:0000259" key="2">
    <source>
        <dbReference type="Pfam" id="PF13193"/>
    </source>
</evidence>